<dbReference type="PANTHER" id="PTHR43439">
    <property type="entry name" value="PHENYLACETATE-COENZYME A LIGASE"/>
    <property type="match status" value="1"/>
</dbReference>
<gene>
    <name evidence="4" type="ORF">RDB_LOCUS130133</name>
</gene>
<keyword evidence="2" id="KW-0597">Phosphoprotein</keyword>
<dbReference type="InterPro" id="IPR013120">
    <property type="entry name" value="FAR_NAD-bd"/>
</dbReference>
<dbReference type="SMART" id="SM00823">
    <property type="entry name" value="PKS_PP"/>
    <property type="match status" value="1"/>
</dbReference>
<feature type="domain" description="Polyketide synthase-like phosphopantetheine-binding" evidence="3">
    <location>
        <begin position="349"/>
        <end position="428"/>
    </location>
</feature>
<dbReference type="Pfam" id="PF23562">
    <property type="entry name" value="AMP-binding_C_3"/>
    <property type="match status" value="1"/>
</dbReference>
<dbReference type="InterPro" id="IPR036736">
    <property type="entry name" value="ACP-like_sf"/>
</dbReference>
<evidence type="ECO:0000259" key="3">
    <source>
        <dbReference type="SMART" id="SM00823"/>
    </source>
</evidence>
<protein>
    <recommendedName>
        <fullName evidence="3">Polyketide synthase-like phosphopantetheine-binding domain-containing protein</fullName>
    </recommendedName>
</protein>
<dbReference type="Gene3D" id="3.40.50.720">
    <property type="entry name" value="NAD(P)-binding Rossmann-like Domain"/>
    <property type="match status" value="1"/>
</dbReference>
<dbReference type="SUPFAM" id="SSF47336">
    <property type="entry name" value="ACP-like"/>
    <property type="match status" value="1"/>
</dbReference>
<dbReference type="InterPro" id="IPR020806">
    <property type="entry name" value="PKS_PP-bd"/>
</dbReference>
<comment type="caution">
    <text evidence="4">The sequence shown here is derived from an EMBL/GenBank/DDBJ whole genome shotgun (WGS) entry which is preliminary data.</text>
</comment>
<dbReference type="AlphaFoldDB" id="A0A8H3D476"/>
<keyword evidence="1" id="KW-0596">Phosphopantetheine</keyword>
<evidence type="ECO:0000313" key="5">
    <source>
        <dbReference type="Proteomes" id="UP000663853"/>
    </source>
</evidence>
<dbReference type="Pfam" id="PF00501">
    <property type="entry name" value="AMP-binding"/>
    <property type="match status" value="1"/>
</dbReference>
<dbReference type="PANTHER" id="PTHR43439:SF2">
    <property type="entry name" value="ENZYME, PUTATIVE (JCVI)-RELATED"/>
    <property type="match status" value="1"/>
</dbReference>
<dbReference type="Pfam" id="PF07993">
    <property type="entry name" value="NAD_binding_4"/>
    <property type="match status" value="1"/>
</dbReference>
<reference evidence="4" key="1">
    <citation type="submission" date="2021-01" db="EMBL/GenBank/DDBJ databases">
        <authorList>
            <person name="Kaushik A."/>
        </authorList>
    </citation>
    <scope>NUCLEOTIDE SEQUENCE</scope>
    <source>
        <strain evidence="4">AG6-10EEA</strain>
    </source>
</reference>
<dbReference type="Pfam" id="PF00550">
    <property type="entry name" value="PP-binding"/>
    <property type="match status" value="1"/>
</dbReference>
<dbReference type="Proteomes" id="UP000663853">
    <property type="component" value="Unassembled WGS sequence"/>
</dbReference>
<dbReference type="EMBL" id="CAJMXA010003694">
    <property type="protein sequence ID" value="CAE6511891.1"/>
    <property type="molecule type" value="Genomic_DNA"/>
</dbReference>
<organism evidence="4 5">
    <name type="scientific">Rhizoctonia solani</name>
    <dbReference type="NCBI Taxonomy" id="456999"/>
    <lineage>
        <taxon>Eukaryota</taxon>
        <taxon>Fungi</taxon>
        <taxon>Dikarya</taxon>
        <taxon>Basidiomycota</taxon>
        <taxon>Agaricomycotina</taxon>
        <taxon>Agaricomycetes</taxon>
        <taxon>Cantharellales</taxon>
        <taxon>Ceratobasidiaceae</taxon>
        <taxon>Rhizoctonia</taxon>
    </lineage>
</organism>
<dbReference type="Gene3D" id="1.10.1200.10">
    <property type="entry name" value="ACP-like"/>
    <property type="match status" value="1"/>
</dbReference>
<dbReference type="InterPro" id="IPR042099">
    <property type="entry name" value="ANL_N_sf"/>
</dbReference>
<evidence type="ECO:0000256" key="1">
    <source>
        <dbReference type="ARBA" id="ARBA00022450"/>
    </source>
</evidence>
<dbReference type="InterPro" id="IPR000873">
    <property type="entry name" value="AMP-dep_synth/lig_dom"/>
</dbReference>
<dbReference type="Gene3D" id="3.40.50.12780">
    <property type="entry name" value="N-terminal domain of ligase-like"/>
    <property type="match status" value="1"/>
</dbReference>
<proteinExistence type="predicted"/>
<evidence type="ECO:0000313" key="4">
    <source>
        <dbReference type="EMBL" id="CAE6511891.1"/>
    </source>
</evidence>
<dbReference type="SUPFAM" id="SSF51735">
    <property type="entry name" value="NAD(P)-binding Rossmann-fold domains"/>
    <property type="match status" value="1"/>
</dbReference>
<dbReference type="GO" id="GO:0031177">
    <property type="term" value="F:phosphopantetheine binding"/>
    <property type="evidence" value="ECO:0007669"/>
    <property type="project" value="InterPro"/>
</dbReference>
<dbReference type="InterPro" id="IPR051414">
    <property type="entry name" value="Adenylate-forming_Reductase"/>
</dbReference>
<dbReference type="SUPFAM" id="SSF56801">
    <property type="entry name" value="Acetyl-CoA synthetase-like"/>
    <property type="match status" value="1"/>
</dbReference>
<accession>A0A8H3D476</accession>
<evidence type="ECO:0000256" key="2">
    <source>
        <dbReference type="ARBA" id="ARBA00022553"/>
    </source>
</evidence>
<dbReference type="InterPro" id="IPR009081">
    <property type="entry name" value="PP-bd_ACP"/>
</dbReference>
<name>A0A8H3D476_9AGAM</name>
<sequence>MALPTFHCMGIILQVLAPLYLGYTQALFAPALVPVMPNPKSTLEAIANTNCAFLICVPAFLEAWAYDEDAIDILKSMKGILFGGGPLTDVVGDRLANHGVRIYPLYGATEVGVVNVAPPHDQIGDWPWNYIKLSPHLSPHFIPHDDQDNTFELVFEAGEGHNPFVLNSELNNQPIYSTRDLMVPHPSKSGLWKFVGRVDDRIVLLNGEKTNPGSMEAEIVKCPLVQCAIMFGQARNQTGVLIELKNTPGSLAEIKNDRRGLIGKIWSYIERANQTSATHSRLDQRAVIFVDPARPLPRTPKDTIPRSAALKLYAPDIEEMYAALERDLETDVMDDIDPPEEWIDPSVLSAWIAGHVESILDKDIDLTVDLFQQGMDSLTATILLRTLKAVLHASHDPNVRNCAQILNQMVIFDNPTVQQLSLFLVQSIISPRAPTHTPVALESIQAMIRKYDSNWPRDLAKHSIQRSSVIREHIAVTGTTGGLGSHLLAQLLADDKVERVWALNRKSNIDIRDRQRVSFEDKMLDTGLLASEKLVFVDAVLGDVKLELSNELYDEIRNTATIIIHNAWQVNFNLALQSFEQNIQGTRNLLDLAFSSTARTGLPRLAFTSSVSVVGLSGASGCLDEVSVRLEDAASTTGYGQSKLVAEKLLESARNAGLQTCIIRLGQLTGDIKSGSWTTTDWVPSIIASSLSVGCLPAAVGMVSWLPLDVAALSIVDTCTARDKELPPVIHASHPHPVPWVEIMTAFATLLTSHRGSILPILELSEWNKRVAERTMTFRGSHVDRYKCFPSTKIQSTMDGIALADQQLRSRAADEGVESAGTVRLITTKAEQMSEGLRNTPRLGREHVERWIKYWEARGLFANPPHVPVLL</sequence>
<dbReference type="InterPro" id="IPR036291">
    <property type="entry name" value="NAD(P)-bd_dom_sf"/>
</dbReference>